<dbReference type="RefSeq" id="WP_377089059.1">
    <property type="nucleotide sequence ID" value="NZ_JBHSJL010000014.1"/>
</dbReference>
<sequence>MLQTALAYILFSSLLIAAPLTQTPITKSIHSAALTQHHAKLGPIIPGLAQGYVPQGLCHSPQHTSFFISHYKKGHTSYVSVVHQDSQKLTTSFALHHQDASPHRGHVGGISIHNNALYIASDQLILKFELPPKNLWRHHTSLRASAQWASPSAASFCFSSPNTLFVGEFTHHSMWSKSYSSKLLPKLNSPTHPNNSAVLCLSNHKTPDHPHTFITLPSRVQGLVITPSHYILSRSYGRRNNSSIEIFSKPLTQQTSPQPLLHLLPQNKIAKHTLPPMSEGICLYKNQLVVLFESAASPYRNTTTLPIDRLVFLPLNTLLTPAQR</sequence>
<accession>A0ABW4Z990</accession>
<dbReference type="EMBL" id="JBHUJB010000025">
    <property type="protein sequence ID" value="MFD2158483.1"/>
    <property type="molecule type" value="Genomic_DNA"/>
</dbReference>
<protein>
    <recommendedName>
        <fullName evidence="4">Hedgehog/Intein (Hint) domain-containing protein</fullName>
    </recommendedName>
</protein>
<keyword evidence="3" id="KW-1185">Reference proteome</keyword>
<feature type="chain" id="PRO_5046912573" description="Hedgehog/Intein (Hint) domain-containing protein" evidence="1">
    <location>
        <begin position="18"/>
        <end position="324"/>
    </location>
</feature>
<proteinExistence type="predicted"/>
<comment type="caution">
    <text evidence="2">The sequence shown here is derived from an EMBL/GenBank/DDBJ whole genome shotgun (WGS) entry which is preliminary data.</text>
</comment>
<name>A0ABW4Z990_9BACT</name>
<keyword evidence="1" id="KW-0732">Signal</keyword>
<dbReference type="Proteomes" id="UP001597389">
    <property type="component" value="Unassembled WGS sequence"/>
</dbReference>
<reference evidence="3" key="1">
    <citation type="journal article" date="2019" name="Int. J. Syst. Evol. Microbiol.">
        <title>The Global Catalogue of Microorganisms (GCM) 10K type strain sequencing project: providing services to taxonomists for standard genome sequencing and annotation.</title>
        <authorList>
            <consortium name="The Broad Institute Genomics Platform"/>
            <consortium name="The Broad Institute Genome Sequencing Center for Infectious Disease"/>
            <person name="Wu L."/>
            <person name="Ma J."/>
        </authorList>
    </citation>
    <scope>NUCLEOTIDE SEQUENCE [LARGE SCALE GENOMIC DNA]</scope>
    <source>
        <strain evidence="3">CCUG 57942</strain>
    </source>
</reference>
<evidence type="ECO:0000313" key="3">
    <source>
        <dbReference type="Proteomes" id="UP001597389"/>
    </source>
</evidence>
<evidence type="ECO:0000256" key="1">
    <source>
        <dbReference type="SAM" id="SignalP"/>
    </source>
</evidence>
<evidence type="ECO:0000313" key="2">
    <source>
        <dbReference type="EMBL" id="MFD2158483.1"/>
    </source>
</evidence>
<feature type="signal peptide" evidence="1">
    <location>
        <begin position="1"/>
        <end position="17"/>
    </location>
</feature>
<organism evidence="2 3">
    <name type="scientific">Rubritalea tangerina</name>
    <dbReference type="NCBI Taxonomy" id="430798"/>
    <lineage>
        <taxon>Bacteria</taxon>
        <taxon>Pseudomonadati</taxon>
        <taxon>Verrucomicrobiota</taxon>
        <taxon>Verrucomicrobiia</taxon>
        <taxon>Verrucomicrobiales</taxon>
        <taxon>Rubritaleaceae</taxon>
        <taxon>Rubritalea</taxon>
    </lineage>
</organism>
<evidence type="ECO:0008006" key="4">
    <source>
        <dbReference type="Google" id="ProtNLM"/>
    </source>
</evidence>
<gene>
    <name evidence="2" type="ORF">ACFSW8_06200</name>
</gene>
<dbReference type="SUPFAM" id="SSF63829">
    <property type="entry name" value="Calcium-dependent phosphotriesterase"/>
    <property type="match status" value="1"/>
</dbReference>